<dbReference type="InterPro" id="IPR003657">
    <property type="entry name" value="WRKY_dom"/>
</dbReference>
<dbReference type="InterPro" id="IPR036576">
    <property type="entry name" value="WRKY_dom_sf"/>
</dbReference>
<evidence type="ECO:0000256" key="4">
    <source>
        <dbReference type="ARBA" id="ARBA00023163"/>
    </source>
</evidence>
<protein>
    <recommendedName>
        <fullName evidence="7">WRKY domain-containing protein</fullName>
    </recommendedName>
</protein>
<gene>
    <name evidence="8" type="ORF">NCGR_LOCUS51853</name>
</gene>
<evidence type="ECO:0000259" key="7">
    <source>
        <dbReference type="PROSITE" id="PS50811"/>
    </source>
</evidence>
<dbReference type="EMBL" id="CAJGYO010000014">
    <property type="protein sequence ID" value="CAD6268548.1"/>
    <property type="molecule type" value="Genomic_DNA"/>
</dbReference>
<dbReference type="GO" id="GO:0003700">
    <property type="term" value="F:DNA-binding transcription factor activity"/>
    <property type="evidence" value="ECO:0007669"/>
    <property type="project" value="InterPro"/>
</dbReference>
<dbReference type="PROSITE" id="PS50811">
    <property type="entry name" value="WRKY"/>
    <property type="match status" value="1"/>
</dbReference>
<dbReference type="PANTHER" id="PTHR31282">
    <property type="entry name" value="WRKY TRANSCRIPTION FACTOR 21-RELATED"/>
    <property type="match status" value="1"/>
</dbReference>
<organism evidence="8 9">
    <name type="scientific">Miscanthus lutarioriparius</name>
    <dbReference type="NCBI Taxonomy" id="422564"/>
    <lineage>
        <taxon>Eukaryota</taxon>
        <taxon>Viridiplantae</taxon>
        <taxon>Streptophyta</taxon>
        <taxon>Embryophyta</taxon>
        <taxon>Tracheophyta</taxon>
        <taxon>Spermatophyta</taxon>
        <taxon>Magnoliopsida</taxon>
        <taxon>Liliopsida</taxon>
        <taxon>Poales</taxon>
        <taxon>Poaceae</taxon>
        <taxon>PACMAD clade</taxon>
        <taxon>Panicoideae</taxon>
        <taxon>Andropogonodae</taxon>
        <taxon>Andropogoneae</taxon>
        <taxon>Saccharinae</taxon>
        <taxon>Miscanthus</taxon>
    </lineage>
</organism>
<feature type="domain" description="WRKY" evidence="7">
    <location>
        <begin position="148"/>
        <end position="213"/>
    </location>
</feature>
<keyword evidence="4" id="KW-0804">Transcription</keyword>
<dbReference type="Proteomes" id="UP000604825">
    <property type="component" value="Unassembled WGS sequence"/>
</dbReference>
<dbReference type="SMART" id="SM00774">
    <property type="entry name" value="WRKY"/>
    <property type="match status" value="1"/>
</dbReference>
<evidence type="ECO:0000256" key="6">
    <source>
        <dbReference type="SAM" id="MobiDB-lite"/>
    </source>
</evidence>
<feature type="region of interest" description="Disordered" evidence="6">
    <location>
        <begin position="72"/>
        <end position="139"/>
    </location>
</feature>
<keyword evidence="9" id="KW-1185">Reference proteome</keyword>
<keyword evidence="2" id="KW-0805">Transcription regulation</keyword>
<evidence type="ECO:0000256" key="1">
    <source>
        <dbReference type="ARBA" id="ARBA00004123"/>
    </source>
</evidence>
<feature type="compositionally biased region" description="Polar residues" evidence="6">
    <location>
        <begin position="107"/>
        <end position="118"/>
    </location>
</feature>
<sequence>MDGDGAVREVAQVYEHIKLQRPVLLHSSSSSQSPSPSTTTTTTRLEHNLLGQALRALNVALSVMKQQQQQQQPAATLSCSGSGPPAVTPPAELVKAEPGPGGVGLLPSNSSQETATRSGNKRRRSSAMAGRNKPSTSSWVDFTTVPYEDGYKWRKYGEKKINGAGHTRSYFRCTYKDDIGCRATKHVQQSDDIGSDPPVFQVTYNGKHTCSSGGGGGECTATAPTTSAAIVANSSCDAAAMVKQEPPTALLPPPLVAAEPYSALPFDRTTTTLCQDLLVPVGMRRFCGTVRDCHGGVATSTTSSCISSESSDEYSAAGGEDMAARMAGVEAPADDVPFNDFELFLLCNSFKHY</sequence>
<reference evidence="8" key="1">
    <citation type="submission" date="2020-10" db="EMBL/GenBank/DDBJ databases">
        <authorList>
            <person name="Han B."/>
            <person name="Lu T."/>
            <person name="Zhao Q."/>
            <person name="Huang X."/>
            <person name="Zhao Y."/>
        </authorList>
    </citation>
    <scope>NUCLEOTIDE SEQUENCE</scope>
</reference>
<dbReference type="GO" id="GO:0043565">
    <property type="term" value="F:sequence-specific DNA binding"/>
    <property type="evidence" value="ECO:0007669"/>
    <property type="project" value="InterPro"/>
</dbReference>
<proteinExistence type="predicted"/>
<evidence type="ECO:0000256" key="2">
    <source>
        <dbReference type="ARBA" id="ARBA00023015"/>
    </source>
</evidence>
<dbReference type="SUPFAM" id="SSF118290">
    <property type="entry name" value="WRKY DNA-binding domain"/>
    <property type="match status" value="1"/>
</dbReference>
<dbReference type="InterPro" id="IPR044810">
    <property type="entry name" value="WRKY_plant"/>
</dbReference>
<evidence type="ECO:0000313" key="8">
    <source>
        <dbReference type="EMBL" id="CAD6268548.1"/>
    </source>
</evidence>
<comment type="subcellular location">
    <subcellularLocation>
        <location evidence="1">Nucleus</location>
    </subcellularLocation>
</comment>
<evidence type="ECO:0000256" key="3">
    <source>
        <dbReference type="ARBA" id="ARBA00023125"/>
    </source>
</evidence>
<keyword evidence="5" id="KW-0539">Nucleus</keyword>
<dbReference type="Pfam" id="PF03106">
    <property type="entry name" value="WRKY"/>
    <property type="match status" value="1"/>
</dbReference>
<comment type="caution">
    <text evidence="8">The sequence shown here is derived from an EMBL/GenBank/DDBJ whole genome shotgun (WGS) entry which is preliminary data.</text>
</comment>
<keyword evidence="3" id="KW-0238">DNA-binding</keyword>
<accession>A0A811RE42</accession>
<evidence type="ECO:0000256" key="5">
    <source>
        <dbReference type="ARBA" id="ARBA00023242"/>
    </source>
</evidence>
<dbReference type="GO" id="GO:0005634">
    <property type="term" value="C:nucleus"/>
    <property type="evidence" value="ECO:0007669"/>
    <property type="project" value="UniProtKB-SubCell"/>
</dbReference>
<dbReference type="OrthoDB" id="692077at2759"/>
<evidence type="ECO:0000313" key="9">
    <source>
        <dbReference type="Proteomes" id="UP000604825"/>
    </source>
</evidence>
<dbReference type="AlphaFoldDB" id="A0A811RE42"/>
<dbReference type="Gene3D" id="2.20.25.80">
    <property type="entry name" value="WRKY domain"/>
    <property type="match status" value="1"/>
</dbReference>
<name>A0A811RE42_9POAL</name>